<feature type="compositionally biased region" description="Acidic residues" evidence="1">
    <location>
        <begin position="563"/>
        <end position="575"/>
    </location>
</feature>
<feature type="compositionally biased region" description="Basic and acidic residues" evidence="1">
    <location>
        <begin position="586"/>
        <end position="597"/>
    </location>
</feature>
<evidence type="ECO:0000313" key="2">
    <source>
        <dbReference type="EMBL" id="SSX06980.1"/>
    </source>
</evidence>
<feature type="region of interest" description="Disordered" evidence="1">
    <location>
        <begin position="289"/>
        <end position="308"/>
    </location>
</feature>
<feature type="compositionally biased region" description="Polar residues" evidence="1">
    <location>
        <begin position="327"/>
        <end position="340"/>
    </location>
</feature>
<dbReference type="EMBL" id="UFQS01000798">
    <property type="protein sequence ID" value="SSX06980.1"/>
    <property type="molecule type" value="Genomic_DNA"/>
</dbReference>
<gene>
    <name evidence="3" type="primary">CSON014393</name>
</gene>
<reference evidence="3" key="2">
    <citation type="submission" date="2018-07" db="EMBL/GenBank/DDBJ databases">
        <authorList>
            <person name="Quirk P.G."/>
            <person name="Krulwich T.A."/>
        </authorList>
    </citation>
    <scope>NUCLEOTIDE SEQUENCE</scope>
</reference>
<protein>
    <submittedName>
        <fullName evidence="3">CSON014393 protein</fullName>
    </submittedName>
</protein>
<evidence type="ECO:0000256" key="1">
    <source>
        <dbReference type="SAM" id="MobiDB-lite"/>
    </source>
</evidence>
<sequence length="892" mass="102655">MSLSYYQKRDALNFNYESYLPMLRENLRNCTPQLRKIVLALINVIKNKTDYKPEALNKCRTELLALQDKWNWKMPNERNRQKIYEPKVTRNLDLDDGPEEISNCPDVIQPKSTFFYIRPHKVEPKPRERPKPEVKQEDFVMSVPFKRDYGSNECNEKVILPSKSSMDQVKPEDIHELIRKDLQREMSPEISPVIEISSQSSQNQPQNDKYVKDPRLNIPSTSVAGSKLNPYLENLGPRVNAALRDPRLQSQATSRPIVRNVEPNIDVEQRKKSYMDKFNVTIRKKVPETVNERMPDPRLSRKSPNAEIVFNNERNQLENENIESALEHSQSSVPSRSIPTDPSPTHPSSNSTETLNSNVDLNRQINCDPRISTEKSHRLDNVNKESHKKSHLKEPNKDILHKNASRDPRLSHKIPDKSVSSNRNNDRERKIEAHNDKISKKQIENKMHDKTRDDGDRKRNEKAKEISVNSKSTKIRDKSRDRSNSRPLIKKIDEKQHEVQNSVEDPQEDPKNSESDVTESATPSIEDENHASKSDSSSNDANPSPEVANPNSNSIVTEKSDSNDDESDDESDSNDEQNTLVVTLEVAREQRYRGEPKRKQRKARGQGQRRSKRLKTIENQIKTEPEPEEQPEPVAIVTAADSNVSSRTSENTEPQSSSNEIDIEIPQNTPIDEIKQEGLECELPILNMPVNDAAIEEEPDNFSALIKSEPIFETTFSQECIETIQKIVKKENSIEIEELSIDIKPSLSQDEPIPQEPKPKRIRKIKEELIELSSSEIESSRNNIENMSFINHRVSFFFSCNICGFSTIEKEIFTDHLNSHNGLQWTGFCSICDAYILSEDTDLIKEYEHMLKVHVKQRDVINLDEDKEVTAVRPIFKQPKTNLEIEKVEKKN</sequence>
<proteinExistence type="predicted"/>
<dbReference type="EMBL" id="UFQT01000798">
    <property type="protein sequence ID" value="SSX27324.1"/>
    <property type="molecule type" value="Genomic_DNA"/>
</dbReference>
<feature type="compositionally biased region" description="Basic residues" evidence="1">
    <location>
        <begin position="598"/>
        <end position="614"/>
    </location>
</feature>
<feature type="compositionally biased region" description="Low complexity" evidence="1">
    <location>
        <begin position="195"/>
        <end position="207"/>
    </location>
</feature>
<organism evidence="3">
    <name type="scientific">Culicoides sonorensis</name>
    <name type="common">Biting midge</name>
    <dbReference type="NCBI Taxonomy" id="179676"/>
    <lineage>
        <taxon>Eukaryota</taxon>
        <taxon>Metazoa</taxon>
        <taxon>Ecdysozoa</taxon>
        <taxon>Arthropoda</taxon>
        <taxon>Hexapoda</taxon>
        <taxon>Insecta</taxon>
        <taxon>Pterygota</taxon>
        <taxon>Neoptera</taxon>
        <taxon>Endopterygota</taxon>
        <taxon>Diptera</taxon>
        <taxon>Nematocera</taxon>
        <taxon>Chironomoidea</taxon>
        <taxon>Ceratopogonidae</taxon>
        <taxon>Ceratopogoninae</taxon>
        <taxon>Culicoides</taxon>
        <taxon>Monoculicoides</taxon>
    </lineage>
</organism>
<feature type="compositionally biased region" description="Basic and acidic residues" evidence="1">
    <location>
        <begin position="474"/>
        <end position="498"/>
    </location>
</feature>
<feature type="compositionally biased region" description="Basic and acidic residues" evidence="1">
    <location>
        <begin position="371"/>
        <end position="385"/>
    </location>
</feature>
<dbReference type="AlphaFoldDB" id="A0A336MAF3"/>
<feature type="compositionally biased region" description="Low complexity" evidence="1">
    <location>
        <begin position="534"/>
        <end position="545"/>
    </location>
</feature>
<feature type="compositionally biased region" description="Basic and acidic residues" evidence="1">
    <location>
        <begin position="424"/>
        <end position="465"/>
    </location>
</feature>
<feature type="region of interest" description="Disordered" evidence="1">
    <location>
        <begin position="195"/>
        <end position="223"/>
    </location>
</feature>
<feature type="region of interest" description="Disordered" evidence="1">
    <location>
        <begin position="324"/>
        <end position="662"/>
    </location>
</feature>
<evidence type="ECO:0000313" key="3">
    <source>
        <dbReference type="EMBL" id="SSX27324.1"/>
    </source>
</evidence>
<feature type="compositionally biased region" description="Polar residues" evidence="1">
    <location>
        <begin position="640"/>
        <end position="662"/>
    </location>
</feature>
<feature type="compositionally biased region" description="Basic and acidic residues" evidence="1">
    <location>
        <begin position="289"/>
        <end position="299"/>
    </location>
</feature>
<accession>A0A336MAF3</accession>
<name>A0A336MAF3_CULSO</name>
<feature type="compositionally biased region" description="Polar residues" evidence="1">
    <location>
        <begin position="346"/>
        <end position="365"/>
    </location>
</feature>
<feature type="compositionally biased region" description="Basic and acidic residues" evidence="1">
    <location>
        <begin position="392"/>
        <end position="416"/>
    </location>
</feature>
<dbReference type="VEuPathDB" id="VectorBase:CSON014393"/>
<reference evidence="2" key="1">
    <citation type="submission" date="2018-04" db="EMBL/GenBank/DDBJ databases">
        <authorList>
            <person name="Go L.Y."/>
            <person name="Mitchell J.A."/>
        </authorList>
    </citation>
    <scope>NUCLEOTIDE SEQUENCE</scope>
    <source>
        <tissue evidence="2">Whole organism</tissue>
    </source>
</reference>